<feature type="domain" description="Carrier" evidence="4">
    <location>
        <begin position="557"/>
        <end position="632"/>
    </location>
</feature>
<keyword evidence="6" id="KW-1185">Reference proteome</keyword>
<dbReference type="FunFam" id="1.10.1200.10:FF:000005">
    <property type="entry name" value="Nonribosomal peptide synthetase 1"/>
    <property type="match status" value="3"/>
</dbReference>
<dbReference type="PROSITE" id="PS00455">
    <property type="entry name" value="AMP_BINDING"/>
    <property type="match status" value="3"/>
</dbReference>
<feature type="domain" description="Carrier" evidence="4">
    <location>
        <begin position="4809"/>
        <end position="4884"/>
    </location>
</feature>
<dbReference type="NCBIfam" id="NF003417">
    <property type="entry name" value="PRK04813.1"/>
    <property type="match status" value="7"/>
</dbReference>
<dbReference type="InterPro" id="IPR025110">
    <property type="entry name" value="AMP-bd_C"/>
</dbReference>
<dbReference type="Gene3D" id="3.30.559.10">
    <property type="entry name" value="Chloramphenicol acetyltransferase-like domain"/>
    <property type="match status" value="5"/>
</dbReference>
<dbReference type="CDD" id="cd19531">
    <property type="entry name" value="LCL_NRPS-like"/>
    <property type="match status" value="4"/>
</dbReference>
<dbReference type="Gene3D" id="3.40.50.980">
    <property type="match status" value="4"/>
</dbReference>
<evidence type="ECO:0000256" key="2">
    <source>
        <dbReference type="ARBA" id="ARBA00022450"/>
    </source>
</evidence>
<dbReference type="FunFam" id="3.40.50.980:FF:000002">
    <property type="entry name" value="Enterobactin synthetase component F"/>
    <property type="match status" value="1"/>
</dbReference>
<reference evidence="5 6" key="1">
    <citation type="submission" date="2020-01" db="EMBL/GenBank/DDBJ databases">
        <title>Complete genome sequence of Chitinophaga sp. H33E-04 isolated from quinoa roots.</title>
        <authorList>
            <person name="Weon H.-Y."/>
            <person name="Lee S.A."/>
        </authorList>
    </citation>
    <scope>NUCLEOTIDE SEQUENCE [LARGE SCALE GENOMIC DNA]</scope>
    <source>
        <strain evidence="5 6">H33E-04</strain>
    </source>
</reference>
<evidence type="ECO:0000313" key="5">
    <source>
        <dbReference type="EMBL" id="QHS63363.1"/>
    </source>
</evidence>
<dbReference type="InterPro" id="IPR036736">
    <property type="entry name" value="ACP-like_sf"/>
</dbReference>
<dbReference type="FunFam" id="3.40.50.12780:FF:000012">
    <property type="entry name" value="Non-ribosomal peptide synthetase"/>
    <property type="match status" value="3"/>
</dbReference>
<dbReference type="SUPFAM" id="SSF47336">
    <property type="entry name" value="ACP-like"/>
    <property type="match status" value="5"/>
</dbReference>
<dbReference type="GO" id="GO:0003824">
    <property type="term" value="F:catalytic activity"/>
    <property type="evidence" value="ECO:0007669"/>
    <property type="project" value="InterPro"/>
</dbReference>
<dbReference type="InterPro" id="IPR042099">
    <property type="entry name" value="ANL_N_sf"/>
</dbReference>
<dbReference type="Gene3D" id="3.30.300.30">
    <property type="match status" value="5"/>
</dbReference>
<dbReference type="GO" id="GO:0043041">
    <property type="term" value="P:amino acid activation for nonribosomal peptide biosynthetic process"/>
    <property type="evidence" value="ECO:0007669"/>
    <property type="project" value="TreeGrafter"/>
</dbReference>
<dbReference type="CDD" id="cd12116">
    <property type="entry name" value="A_NRPS_Ta1_like"/>
    <property type="match status" value="1"/>
</dbReference>
<dbReference type="CDD" id="cd17643">
    <property type="entry name" value="A_NRPS_Cytc1-like"/>
    <property type="match status" value="1"/>
</dbReference>
<proteinExistence type="predicted"/>
<dbReference type="InterPro" id="IPR010071">
    <property type="entry name" value="AA_adenyl_dom"/>
</dbReference>
<dbReference type="InterPro" id="IPR006162">
    <property type="entry name" value="Ppantetheine_attach_site"/>
</dbReference>
<dbReference type="InterPro" id="IPR020845">
    <property type="entry name" value="AMP-binding_CS"/>
</dbReference>
<dbReference type="Gene3D" id="3.40.50.12780">
    <property type="entry name" value="N-terminal domain of ligase-like"/>
    <property type="match status" value="3"/>
</dbReference>
<evidence type="ECO:0000256" key="1">
    <source>
        <dbReference type="ARBA" id="ARBA00001957"/>
    </source>
</evidence>
<dbReference type="EMBL" id="CP048113">
    <property type="protein sequence ID" value="QHS63363.1"/>
    <property type="molecule type" value="Genomic_DNA"/>
</dbReference>
<dbReference type="CDD" id="cd05930">
    <property type="entry name" value="A_NRPS"/>
    <property type="match status" value="3"/>
</dbReference>
<sequence>MRKLTHQAFEYKSLERPALEAISEDGNGSSITFEILNRRSNQLAHLLLDQGLAYGESVGVLLPAGIRHVSAMLAVFKAAGVYVPIDINFARGRLLQMFEETGIALVITVPEYREQLDSFFAAHQLPVRCVVVLPASGTELLRDIDLSGQDMINIDETRPEVYLRDAITSAYTSLPVKDYPVYNPDLSQSPDDTCYIFYTSGSTGRGKGIAGSHGSLSHYIHWHVAEWDIKEGHRVSQLAPLTFDASLKDIFSCLISGAVLCIPPLAARTNMPLLADWLRSEKVSILQTVPSLFRLLTAAVKQQGRGIESLRYIVLAGEKLYGKDVTNWYAVNGEGARLSNLYGLTETTILKTYYHIDKWDWAAGEVIPVGFPISNSMVAVISNGVICEDGELGDIYIKSPYISKGYLDKSLTARSLVQNPLVADKEDLVWLTGDLGRYRDDGSLEIVGRRDDQVKISGIRVELDEVRGSILKLGDIDQVELLVDQDDDYQQTLICYYTGRERSAGQLRAELSDQLNAALMPSYYVWLSAFPLNLNGKVDRKALPRPQELIIQKDEEPPHAGVEQELADLWRQVLKVEQVWRQDNFFNIGGSSLKAIQLISRIYKSLDVQLSIGELFSHPELHAQAQLINAAKRSAYASIPLVKPQRSYPLSNAQKRIWVLNQLDKASTAYNISLLYTIQGEVNIEWLQAAFNALIARHESLRTIFILENDAPAQYILAAEEQSFAITFADCRLSSDPVSFALDNARTIAETVFDLERAPLLKVGLFRVREQQYLLTLCMHHIVADEWSVQQVLLKELVTLYDGYKDGRNAELPPLPIQYKDYACWQLDQLNEGVLSTARSYWLKQFSGELPLLELPLDYLRPAVQRHRGEHFYFEFDKVKSSEFEAILKASQATLYMGLVALVNVLLYRYTGQTDIIVGSPVAGRDHPDLEGQIGYYVNTLAFRNSVDGDAPFSAFLSRVSHTVLDGFNYQAYPFDVMVDELELRRDLSRSPLIDVMVSLQQIQQQNVVETELSGKSMDKVSVQNSISKFDLTFAFEQTGGQLKLQIEYDTDLFKRERIERMALHLEGIMAAIVQMPGVPLSKLNYLSSAERDQLLYGFNDTAFNYPSSDTLVSLFEQQVRRSPDSLAVKCGQKELSYRELNAHANAVAHSLLSNYGVSAEELICLHVERNEFLLIGILGILKAGAAYLPLDPDYPEERIAYLVKDSGARLVLTDSELLTVEGAETVFLRETILQDLPTENDPVVRLHPGQLAYVLYTSGSTGRPKGVMIEHGSVVNLLCSTGDILSITSADQWLAVTTYTFDISVLELFLPLITGASVMVADKTMLNDPAFLQAAIDNGTVSIIQATPSMWTLLMDNGWKGRKGLKLLSGGEALNTKLADDLLRFGSELYNMYGPTETTIWSVCHRVKPSGALIPIGKPMGNTQVYVLDNVLGLCPVGVPGELCIGGAGLARGYLHNADLTRERFIRHPYGEGSLYRTGDMARWLPDGTLVYLGRFDNQIKLNGYRIELGEIEAVLASHESVDQAAVKVVQHNGEQYLSAYYTSSADVTTADLHQFLTALLPRYMVPAYFTALDALPLTAAGKTDRKALPDPQVKVSVYRAPVTHTARQLAAIWEELLGYAPIGLNDNFFALGGNSMKAILAMSRIYKSFSVRPDLKDLLTHADLAAQSRLIGHLRSELYAPVPQASPAESYPLSNAQRRLWVMHHQEGASLAYHIPIAYILDGNLHEESLAKAFGYLVARHEILRTVFELKKGEPRQRVLPADEVPAAFDVWDYRSDAAAAYEHAQQLARMPFDLGKGPLLRMGVFRLEQQQYLLLFCVHHIVSDGWSLQIMLSELQLAYNAYLNGLQPELPVLSLQYKDYACWQQQQLKKTRMSDSSTYWTKQLAGIIPPLELPVDYPRSSKREYRGAQYSYCFDGSASLAFEALLQEEQCTLFMGLLALVNVLLYRYTGQSDVTVGSPVAGREHPDLENQVGFYVNTLALRNRINGSNNFASFLSDVRQVVMDGLQHQSYPFDLLTEELRVHHDASRSSLFDVMVSLLGPYRAETELSSLSGLTIQSIPFEHGVSKFDLLFSFVRDEAGIRLELEYDTALYRESTVSRMAGHLGQLLTTILSSPDTALDEISYLSEEETHELLYTLNDNTAGYPEDKTLVDLFECQASQTPDHVAVVFGDHSLTYKELNTRSNRLAGYLRSHYHPRPDDLIGILQSRTEQMIICILGILKSGAGYVPIDVDYPGDRIDYMKTDSNCLVVLDEGELNRFLAEEATYPGDNPEQVNTPSDIAYVIYTSGTTGQPKGTLITHGNVVQLLKPDRPIYDFQATDVWTMFHSYCFDFSVWEMYGALLFGGRVVIVPGATARDPEAFITLLQEQGVTVLNQTPSAFYNLRKALDEAGYPPLSLRYVIFGGEALSPAKLSSWYKYYPSAALVNMYGITETTVHVTFKAITEPDIESGISNLGRPIPTLRCYVLDSQGQLLPFGVPGELYVGGAGVSRGYLNRASLTASRFIASPFVTGDRLYRTGDKVRLLENGDLVYYGRLDNQVKIRGYRIELGEIEAVLRRHEMIDDVVVLFNNNNGEEGNLVVYLIAKEKLTSADIRSFLGDKLPGYMMPGHFLQLEKFPLTPNGKLDRFALPNAVTAGFSIGGDYVAPRNDMERRMAVIWGAILENARVGIRDSFFELGGDSIKVLRLISELRKHAALEISIADVYKYETIEKLFLYVLENKWLIDQRNLAMVDKEVLVRKSLDEQKERILASGRLMNAANVADIYPMSGIQKGMVFESLVRPGQGVYHDQFFYQEDFYQFDTERFKRALQLLVDKHAILRTCFNLIEYETEVQIVYKEIDIKIGYYDVAALDEKAQETFVADYMRTSLKQPFDVTIAPLWRMNIFRFGEEKMGFVWEFHHAILDGWSNASFLTELNNLYLQLGRSPSFMPRKLKSDYKSFIVQEILDKEDKEVIGFWEKETADYTKIQLFRKEETDARFNAFLDTVYLNKLGALSLAINTPVKTIALAAYLYLLKVLGYSDEPVTGLVTNSRPDTEDSAEILGCFLNTIPLKTVVNVNETCAGFIKRLDRQLVDLKKYERLSIQDILSLGHQRSDSDEGNILFDVAFNYVDFHTFNAFEDDISGDEQETASLNIPDFERTEIYLSFIVDRTGGAFNLLLRQTRELKYDLTLTGISELYFNILKQIIDHTQQVTGKIDVLTKADREMLLYKYNDTTFGFPATETMVSLFESQAASDPEATAVIYNNRSLSYRELNERANMVAHFLRMRLSVKQGDLVAVMQEKSELLIVAMLGVLKAGGVYMPVDPAYPADRIRYMLGDSKVKVILADRTIYTDSDAVCIMINDEFTFAGSPVRNPEIRLKEDQLAYVIYTSGSTGRPKGVMVSHLALASLIYAQRASLNVRKDDRVLQFASISFDASVFETCLALANGAALVMMDTIQLKDRELTERMKEQGVTVGIFPASYLNVLNLPALSAFRIIASCGDVFSRDIVKHIDPQVSVFNLYGPTEYAVWASTYRVALGDWQRSTIPIGKPVANAQLYILGTDLGLQPPGVPGELCIAGPGLANGYLNNPSLTAARFVKNPYGKHLLYRTGDLARWLPDGNIEYLGRADSQVKIRGYRIELQEIEQVLAAHESISEAVVTVIERAGDKILSAYYTAKEEVSVNALAGFLKEHLPDYMIPAFFTVLKEFPLTGSGKINRFILPDPGIQRQEGVLPSSPVEKELAAIWEEVLAYSGIGLNDNFFDLGGHSLKAIQVLSRIHRIFSVRLDLNEFLSNPVMSAQCELISQAKREAFRKIPIAAAGKNYPLSNAQKRLWLLQQQDKNTVAYNIPVNYMLEGELDIASLSRSFETVIARHENLRTVFVFENGEPRQQILTTETSKFHLEYMDYQGNPGAVKAAAEELSNTIFDLSAGPLLRVALFRTGVSTYQLCLCMHHIISDEWSMQVLVRELVHCYNSYITSTIPALSPLPIQYKDYATWQQQQLQGGSLEAARQYWQQRFSGELPVLELPLDHPRPVVQGHHGSEVYFELNAEDSALFISLMRSEDATLFMGLLSLVNVLLYRYTGQQDIIIGTPVAGRDHADLEEQIGYFLNTLALRNQVSGHQSFRQLLQAVRTNTLESYQHQWYPFDMLIEDLGLSVSQGRSPLFDVVVILQNIKLNNDTVLEMKGVEVSVEDAPLEISKGDLRIQFVDRGEGRNLYGSIEYNTDLFERERIAHMSRQLQELLHSIVKEPDVLIHTLSYQEDDGVATMLFNSDQPLEAYPLMHRVFEQRVEEFPSAVAVSDNGITISYQALNSRSNYLARLLQDEGVSIGDSVGIFLPAGIRQVTGLLAVFKAGGVYVPMDISFAHSRLRQMLEETRPAVIITSEEYRESLAELFSAHQIKVDCLVTLPLSGTSLLQDIGLSGVEMIAVGDTAPEVYRNGVRMSAKEYSTDNLENEPAAEGDSYIYYTSGSTGKGKGIVGAHNSLSHYIHWHMREWNIGNGDRISQLAPVTFDASLKDILSSLGSGATLCVPSSEVRNNMPLLAEWLRTEEVSILQTVPSLFRLLTGAMKQQNRGIGSLRHVVLAGEKLYGKDVTNWYAANGNGASLSALYGLTETTILKSCYHIEEKDWEPGEVIPAGRAISGAHIAVINESGMCSSGELGDVYIRSPYLSKGYLDKSLTALSLVQNPLLREAEDLVWLTGDLGRYRKDGNLEILGRRDDQVKINGVRIELDEVRGSVLQLEDIEQVELLVDQDADYQQTLICYYSGRERSGHELRVALSATLNPAMLPSYYVWLASFPLNLNGKVDRKALPRPQELLSDRGYEAPHAGVEQEVAVLWQQVLGIEKVSRHDNFFNIGGSSLKAIQLISRIYKSLDVQLSIGDIFGHAELQEQASVIQAARRSAYVAIPLAVVQTTYPVSNAQKRLWLQVQQSPTSLQFNGRDLYRLQGDLSVESLIRSFDTLVARHESLRTVFLVESGQPRQQILPADAHRFKVQYHDYTDRADSTEQAMAHARAITAEVFDLSAGPLLRVTLFRTDTSTYLLSLSMHHIISDEWSMHILVKELVLCYNSYVSGNLPSLAPLPLQYKDYACWQQEQLQGASLTTARNYWLSRFSGELPVLALPQDRPHPLTPGHHGGEVYFEFTDAETEAFGALVRSEDATLFMGLMAVVKVLLYRYTGQRDIIIGTPVAGRDHPDLEGQIGYYLNTLALRDHISGEQSFRQLLQAVRSNTLNSYQHQWYPFDMLVEDLGLRSSQGRSPLFDVVMILQNIQLAENTTLEMKGVEVVEEDAALEISKGDLRIQFVDCGEQRSLYGSIEYNTDIFNRERIERICLHLRQLLCSIVDNPDIAVHQLGYLSEHEQEEGAAQLDVFKSEIDRSF</sequence>
<organism evidence="5 6">
    <name type="scientific">Chitinophaga agri</name>
    <dbReference type="NCBI Taxonomy" id="2703787"/>
    <lineage>
        <taxon>Bacteria</taxon>
        <taxon>Pseudomonadati</taxon>
        <taxon>Bacteroidota</taxon>
        <taxon>Chitinophagia</taxon>
        <taxon>Chitinophagales</taxon>
        <taxon>Chitinophagaceae</taxon>
        <taxon>Chitinophaga</taxon>
    </lineage>
</organism>
<dbReference type="Gene3D" id="1.10.1200.10">
    <property type="entry name" value="ACP-like"/>
    <property type="match status" value="5"/>
</dbReference>
<dbReference type="SMART" id="SM00823">
    <property type="entry name" value="PKS_PP"/>
    <property type="match status" value="4"/>
</dbReference>
<dbReference type="InterPro" id="IPR020806">
    <property type="entry name" value="PKS_PP-bd"/>
</dbReference>
<keyword evidence="2" id="KW-0596">Phosphopantetheine</keyword>
<dbReference type="RefSeq" id="WP_162335079.1">
    <property type="nucleotide sequence ID" value="NZ_CP048113.1"/>
</dbReference>
<dbReference type="FunFam" id="2.30.38.10:FF:000001">
    <property type="entry name" value="Non-ribosomal peptide synthetase PvdI"/>
    <property type="match status" value="2"/>
</dbReference>
<feature type="domain" description="Carrier" evidence="4">
    <location>
        <begin position="3715"/>
        <end position="3790"/>
    </location>
</feature>
<dbReference type="InterPro" id="IPR023213">
    <property type="entry name" value="CAT-like_dom_sf"/>
</dbReference>
<name>A0A6B9ZQM4_9BACT</name>
<dbReference type="FunFam" id="3.40.50.980:FF:000001">
    <property type="entry name" value="Non-ribosomal peptide synthetase"/>
    <property type="match status" value="2"/>
</dbReference>
<dbReference type="InterPro" id="IPR000873">
    <property type="entry name" value="AMP-dep_synth/lig_dom"/>
</dbReference>
<dbReference type="Pfam" id="PF13193">
    <property type="entry name" value="AMP-binding_C"/>
    <property type="match status" value="3"/>
</dbReference>
<evidence type="ECO:0000259" key="4">
    <source>
        <dbReference type="PROSITE" id="PS50075"/>
    </source>
</evidence>
<dbReference type="PROSITE" id="PS00012">
    <property type="entry name" value="PHOSPHOPANTETHEINE"/>
    <property type="match status" value="2"/>
</dbReference>
<keyword evidence="3" id="KW-0597">Phosphoprotein</keyword>
<dbReference type="SUPFAM" id="SSF52777">
    <property type="entry name" value="CoA-dependent acyltransferases"/>
    <property type="match status" value="10"/>
</dbReference>
<evidence type="ECO:0000256" key="3">
    <source>
        <dbReference type="ARBA" id="ARBA00022553"/>
    </source>
</evidence>
<dbReference type="SUPFAM" id="SSF56801">
    <property type="entry name" value="Acetyl-CoA synthetase-like"/>
    <property type="match status" value="5"/>
</dbReference>
<dbReference type="GO" id="GO:0031177">
    <property type="term" value="F:phosphopantetheine binding"/>
    <property type="evidence" value="ECO:0007669"/>
    <property type="project" value="InterPro"/>
</dbReference>
<comment type="cofactor">
    <cofactor evidence="1">
        <name>pantetheine 4'-phosphate</name>
        <dbReference type="ChEBI" id="CHEBI:47942"/>
    </cofactor>
</comment>
<protein>
    <submittedName>
        <fullName evidence="5">Amino acid adenylation domain-containing protein</fullName>
    </submittedName>
</protein>
<dbReference type="PROSITE" id="PS50075">
    <property type="entry name" value="CARRIER"/>
    <property type="match status" value="5"/>
</dbReference>
<gene>
    <name evidence="5" type="ORF">GWR21_28375</name>
</gene>
<dbReference type="KEGG" id="chih:GWR21_28375"/>
<feature type="domain" description="Carrier" evidence="4">
    <location>
        <begin position="1602"/>
        <end position="1677"/>
    </location>
</feature>
<dbReference type="GO" id="GO:0044550">
    <property type="term" value="P:secondary metabolite biosynthetic process"/>
    <property type="evidence" value="ECO:0007669"/>
    <property type="project" value="TreeGrafter"/>
</dbReference>
<dbReference type="GO" id="GO:0005829">
    <property type="term" value="C:cytosol"/>
    <property type="evidence" value="ECO:0007669"/>
    <property type="project" value="TreeGrafter"/>
</dbReference>
<dbReference type="Pfam" id="PF00668">
    <property type="entry name" value="Condensation"/>
    <property type="match status" value="5"/>
</dbReference>
<evidence type="ECO:0000313" key="6">
    <source>
        <dbReference type="Proteomes" id="UP000476411"/>
    </source>
</evidence>
<dbReference type="PANTHER" id="PTHR45527">
    <property type="entry name" value="NONRIBOSOMAL PEPTIDE SYNTHETASE"/>
    <property type="match status" value="1"/>
</dbReference>
<dbReference type="PANTHER" id="PTHR45527:SF14">
    <property type="entry name" value="PLIPASTATIN SYNTHASE SUBUNIT B"/>
    <property type="match status" value="1"/>
</dbReference>
<dbReference type="InterPro" id="IPR009081">
    <property type="entry name" value="PP-bd_ACP"/>
</dbReference>
<feature type="domain" description="Carrier" evidence="4">
    <location>
        <begin position="2648"/>
        <end position="2723"/>
    </location>
</feature>
<dbReference type="Pfam" id="PF00501">
    <property type="entry name" value="AMP-binding"/>
    <property type="match status" value="5"/>
</dbReference>
<dbReference type="Proteomes" id="UP000476411">
    <property type="component" value="Chromosome"/>
</dbReference>
<dbReference type="Gene3D" id="3.30.559.30">
    <property type="entry name" value="Nonribosomal peptide synthetase, condensation domain"/>
    <property type="match status" value="5"/>
</dbReference>
<dbReference type="Gene3D" id="2.30.38.10">
    <property type="entry name" value="Luciferase, Domain 3"/>
    <property type="match status" value="2"/>
</dbReference>
<dbReference type="Pfam" id="PF00550">
    <property type="entry name" value="PP-binding"/>
    <property type="match status" value="5"/>
</dbReference>
<dbReference type="InterPro" id="IPR001242">
    <property type="entry name" value="Condensation_dom"/>
</dbReference>
<dbReference type="NCBIfam" id="TIGR01733">
    <property type="entry name" value="AA-adenyl-dom"/>
    <property type="match status" value="3"/>
</dbReference>
<dbReference type="InterPro" id="IPR045851">
    <property type="entry name" value="AMP-bd_C_sf"/>
</dbReference>
<accession>A0A6B9ZQM4</accession>